<dbReference type="EMBL" id="CP009515">
    <property type="protein sequence ID" value="AKB73433.1"/>
    <property type="molecule type" value="Genomic_DNA"/>
</dbReference>
<evidence type="ECO:0000256" key="4">
    <source>
        <dbReference type="ARBA" id="ARBA00022643"/>
    </source>
</evidence>
<dbReference type="InterPro" id="IPR029039">
    <property type="entry name" value="Flavoprotein-like_sf"/>
</dbReference>
<dbReference type="SUPFAM" id="SSF52218">
    <property type="entry name" value="Flavoproteins"/>
    <property type="match status" value="1"/>
</dbReference>
<sequence length="207" mass="22807">MNGGSNIKVLGLVGSPKVDGNTSRLVNAVLEGAAENGAETIVYNLASLDIKGCDACGRCQEHGCCFMDDDMQKLYGEIQTADTIVLGSPVYMWQMTAQTKLLIDRMTAFLRSDFSSRLENKKLILVFTQGIPDRDAFKPYFEYTAGLLYYLGFDVLDTIVAAGTDKLEVSSRPHLLRKAKDLGKLVSGSYFQGLEYERIESSLTSFL</sequence>
<accession>A0A0E3S3V5</accession>
<evidence type="ECO:0000256" key="5">
    <source>
        <dbReference type="ARBA" id="ARBA00038292"/>
    </source>
</evidence>
<dbReference type="GO" id="GO:0016491">
    <property type="term" value="F:oxidoreductase activity"/>
    <property type="evidence" value="ECO:0007669"/>
    <property type="project" value="InterPro"/>
</dbReference>
<evidence type="ECO:0000256" key="3">
    <source>
        <dbReference type="ARBA" id="ARBA00022630"/>
    </source>
</evidence>
<dbReference type="PANTHER" id="PTHR43278">
    <property type="entry name" value="NAD(P)H-DEPENDENT FMN-CONTAINING OXIDOREDUCTASE YWQN-RELATED"/>
    <property type="match status" value="1"/>
</dbReference>
<gene>
    <name evidence="7" type="ORF">MSLAZ_0172</name>
</gene>
<evidence type="ECO:0000313" key="7">
    <source>
        <dbReference type="EMBL" id="AKB73433.1"/>
    </source>
</evidence>
<dbReference type="AlphaFoldDB" id="A0A0E3S3V5"/>
<dbReference type="HOGENOM" id="CLU_050993_4_2_2"/>
<dbReference type="PANTHER" id="PTHR43278:SF2">
    <property type="entry name" value="IRON-SULFUR FLAVOPROTEIN"/>
    <property type="match status" value="1"/>
</dbReference>
<dbReference type="STRING" id="1434111.MSLAZ_0172"/>
<dbReference type="Proteomes" id="UP000033072">
    <property type="component" value="Chromosome"/>
</dbReference>
<comment type="cofactor">
    <cofactor evidence="1">
        <name>FMN</name>
        <dbReference type="ChEBI" id="CHEBI:58210"/>
    </cofactor>
</comment>
<comment type="cofactor">
    <cofactor evidence="2">
        <name>[4Fe-4S] cluster</name>
        <dbReference type="ChEBI" id="CHEBI:49883"/>
    </cofactor>
</comment>
<feature type="domain" description="NADPH-dependent FMN reductase-like" evidence="6">
    <location>
        <begin position="7"/>
        <end position="129"/>
    </location>
</feature>
<proteinExistence type="inferred from homology"/>
<dbReference type="PATRIC" id="fig|1434111.4.peg.210"/>
<name>A0A0E3S3V5_9EURY</name>
<dbReference type="KEGG" id="mls:MSLAZ_0172"/>
<keyword evidence="8" id="KW-1185">Reference proteome</keyword>
<dbReference type="Pfam" id="PF03358">
    <property type="entry name" value="FMN_red"/>
    <property type="match status" value="1"/>
</dbReference>
<evidence type="ECO:0000259" key="6">
    <source>
        <dbReference type="Pfam" id="PF03358"/>
    </source>
</evidence>
<dbReference type="OrthoDB" id="9059at2157"/>
<dbReference type="RefSeq" id="WP_052722822.1">
    <property type="nucleotide sequence ID" value="NZ_CP009515.1"/>
</dbReference>
<evidence type="ECO:0000256" key="1">
    <source>
        <dbReference type="ARBA" id="ARBA00001917"/>
    </source>
</evidence>
<keyword evidence="3" id="KW-0285">Flavoprotein</keyword>
<evidence type="ECO:0000256" key="2">
    <source>
        <dbReference type="ARBA" id="ARBA00001966"/>
    </source>
</evidence>
<protein>
    <submittedName>
        <fullName evidence="7">Iron-sulfur flavoprotein</fullName>
    </submittedName>
</protein>
<dbReference type="Gene3D" id="3.40.50.360">
    <property type="match status" value="1"/>
</dbReference>
<dbReference type="InterPro" id="IPR051796">
    <property type="entry name" value="ISF_SsuE-like"/>
</dbReference>
<dbReference type="GeneID" id="24804844"/>
<keyword evidence="4" id="KW-0288">FMN</keyword>
<reference evidence="7 8" key="1">
    <citation type="submission" date="2014-07" db="EMBL/GenBank/DDBJ databases">
        <title>Methanogenic archaea and the global carbon cycle.</title>
        <authorList>
            <person name="Henriksen J.R."/>
            <person name="Luke J."/>
            <person name="Reinhart S."/>
            <person name="Benedict M.N."/>
            <person name="Youngblut N.D."/>
            <person name="Metcalf M.E."/>
            <person name="Whitaker R.J."/>
            <person name="Metcalf W.W."/>
        </authorList>
    </citation>
    <scope>NUCLEOTIDE SEQUENCE [LARGE SCALE GENOMIC DNA]</scope>
    <source>
        <strain evidence="7 8">Z-7289</strain>
    </source>
</reference>
<dbReference type="InterPro" id="IPR005025">
    <property type="entry name" value="FMN_Rdtase-like_dom"/>
</dbReference>
<comment type="similarity">
    <text evidence="5">Belongs to the SsuE family. Isf subfamily.</text>
</comment>
<evidence type="ECO:0000313" key="8">
    <source>
        <dbReference type="Proteomes" id="UP000033072"/>
    </source>
</evidence>
<organism evidence="7 8">
    <name type="scientific">Methanosarcina lacustris Z-7289</name>
    <dbReference type="NCBI Taxonomy" id="1434111"/>
    <lineage>
        <taxon>Archaea</taxon>
        <taxon>Methanobacteriati</taxon>
        <taxon>Methanobacteriota</taxon>
        <taxon>Stenosarchaea group</taxon>
        <taxon>Methanomicrobia</taxon>
        <taxon>Methanosarcinales</taxon>
        <taxon>Methanosarcinaceae</taxon>
        <taxon>Methanosarcina</taxon>
    </lineage>
</organism>